<protein>
    <submittedName>
        <fullName evidence="3">RNA-directed DNA polymerase (Reverse transcriptase) domain protein</fullName>
        <ecNumber evidence="3">2.7.7.49</ecNumber>
    </submittedName>
</protein>
<name>A0A176S549_9GAMM</name>
<sequence length="75" mass="8605">MQALSKIALEPVYEAKFESCSYGFRPAMGCKDAIDKITALLVKKSKWILDADIKGFFDNIDHDFLVKQVDEHWKP</sequence>
<dbReference type="PATRIC" id="fig|1003181.4.peg.1370"/>
<organism evidence="3 4">
    <name type="scientific">Candidatus Thiomargarita nelsonii</name>
    <dbReference type="NCBI Taxonomy" id="1003181"/>
    <lineage>
        <taxon>Bacteria</taxon>
        <taxon>Pseudomonadati</taxon>
        <taxon>Pseudomonadota</taxon>
        <taxon>Gammaproteobacteria</taxon>
        <taxon>Thiotrichales</taxon>
        <taxon>Thiotrichaceae</taxon>
        <taxon>Thiomargarita</taxon>
    </lineage>
</organism>
<dbReference type="PANTHER" id="PTHR34047:SF10">
    <property type="entry name" value="GROUP II INTRON-ASSOCIATED OPEN READING FRAME"/>
    <property type="match status" value="1"/>
</dbReference>
<evidence type="ECO:0000256" key="1">
    <source>
        <dbReference type="ARBA" id="ARBA00034120"/>
    </source>
</evidence>
<dbReference type="EMBL" id="LUTY01000486">
    <property type="protein sequence ID" value="OAD23221.1"/>
    <property type="molecule type" value="Genomic_DNA"/>
</dbReference>
<dbReference type="CDD" id="cd01651">
    <property type="entry name" value="RT_G2_intron"/>
    <property type="match status" value="1"/>
</dbReference>
<feature type="domain" description="Reverse transcriptase" evidence="2">
    <location>
        <begin position="3"/>
        <end position="71"/>
    </location>
</feature>
<keyword evidence="3" id="KW-0695">RNA-directed DNA polymerase</keyword>
<comment type="caution">
    <text evidence="3">The sequence shown here is derived from an EMBL/GenBank/DDBJ whole genome shotgun (WGS) entry which is preliminary data.</text>
</comment>
<dbReference type="GO" id="GO:0003964">
    <property type="term" value="F:RNA-directed DNA polymerase activity"/>
    <property type="evidence" value="ECO:0007669"/>
    <property type="project" value="UniProtKB-KW"/>
</dbReference>
<dbReference type="AlphaFoldDB" id="A0A176S549"/>
<evidence type="ECO:0000259" key="2">
    <source>
        <dbReference type="Pfam" id="PF00078"/>
    </source>
</evidence>
<dbReference type="Proteomes" id="UP000076962">
    <property type="component" value="Unassembled WGS sequence"/>
</dbReference>
<dbReference type="EC" id="2.7.7.49" evidence="3"/>
<proteinExistence type="inferred from homology"/>
<gene>
    <name evidence="3" type="ORF">THIOM_000951</name>
</gene>
<dbReference type="PANTHER" id="PTHR34047">
    <property type="entry name" value="NUCLEAR INTRON MATURASE 1, MITOCHONDRIAL-RELATED"/>
    <property type="match status" value="1"/>
</dbReference>
<dbReference type="InterPro" id="IPR000477">
    <property type="entry name" value="RT_dom"/>
</dbReference>
<dbReference type="Pfam" id="PF00078">
    <property type="entry name" value="RVT_1"/>
    <property type="match status" value="1"/>
</dbReference>
<keyword evidence="3" id="KW-0808">Transferase</keyword>
<keyword evidence="3" id="KW-0548">Nucleotidyltransferase</keyword>
<dbReference type="InterPro" id="IPR043502">
    <property type="entry name" value="DNA/RNA_pol_sf"/>
</dbReference>
<comment type="similarity">
    <text evidence="1">Belongs to the bacterial reverse transcriptase family.</text>
</comment>
<feature type="non-terminal residue" evidence="3">
    <location>
        <position position="75"/>
    </location>
</feature>
<dbReference type="SUPFAM" id="SSF56672">
    <property type="entry name" value="DNA/RNA polymerases"/>
    <property type="match status" value="1"/>
</dbReference>
<evidence type="ECO:0000313" key="3">
    <source>
        <dbReference type="EMBL" id="OAD23221.1"/>
    </source>
</evidence>
<dbReference type="InterPro" id="IPR051083">
    <property type="entry name" value="GrpII_Intron_Splice-Mob/Def"/>
</dbReference>
<reference evidence="3 4" key="1">
    <citation type="submission" date="2016-05" db="EMBL/GenBank/DDBJ databases">
        <title>Single-cell genome of chain-forming Candidatus Thiomargarita nelsonii and comparison to other large sulfur-oxidizing bacteria.</title>
        <authorList>
            <person name="Winkel M."/>
            <person name="Salman V."/>
            <person name="Woyke T."/>
            <person name="Schulz-Vogt H."/>
            <person name="Richter M."/>
            <person name="Flood B."/>
            <person name="Bailey J."/>
            <person name="Amann R."/>
            <person name="Mussmann M."/>
        </authorList>
    </citation>
    <scope>NUCLEOTIDE SEQUENCE [LARGE SCALE GENOMIC DNA]</scope>
    <source>
        <strain evidence="3 4">THI036</strain>
    </source>
</reference>
<evidence type="ECO:0000313" key="4">
    <source>
        <dbReference type="Proteomes" id="UP000076962"/>
    </source>
</evidence>
<accession>A0A176S549</accession>
<keyword evidence="4" id="KW-1185">Reference proteome</keyword>